<evidence type="ECO:0000259" key="16">
    <source>
        <dbReference type="PROSITE" id="PS50846"/>
    </source>
</evidence>
<dbReference type="AlphaFoldDB" id="A0A3N5Y2V7"/>
<dbReference type="EC" id="3.6.3.3" evidence="17"/>
<dbReference type="InterPro" id="IPR059000">
    <property type="entry name" value="ATPase_P-type_domA"/>
</dbReference>
<keyword evidence="7 15" id="KW-0479">Metal-binding</keyword>
<keyword evidence="14 15" id="KW-0472">Membrane</keyword>
<feature type="transmembrane region" description="Helical" evidence="15">
    <location>
        <begin position="455"/>
        <end position="485"/>
    </location>
</feature>
<dbReference type="InterPro" id="IPR018303">
    <property type="entry name" value="ATPase_P-typ_P_site"/>
</dbReference>
<evidence type="ECO:0000256" key="7">
    <source>
        <dbReference type="ARBA" id="ARBA00022723"/>
    </source>
</evidence>
<dbReference type="OrthoDB" id="9814270at2"/>
<keyword evidence="6 15" id="KW-0812">Transmembrane</keyword>
<accession>A0A3N5Y2V7</accession>
<dbReference type="PROSITE" id="PS00154">
    <property type="entry name" value="ATPASE_E1_E2"/>
    <property type="match status" value="1"/>
</dbReference>
<dbReference type="Gene3D" id="3.40.50.1000">
    <property type="entry name" value="HAD superfamily/HAD-like"/>
    <property type="match status" value="1"/>
</dbReference>
<feature type="transmembrane region" description="Helical" evidence="15">
    <location>
        <begin position="430"/>
        <end position="449"/>
    </location>
</feature>
<evidence type="ECO:0000256" key="13">
    <source>
        <dbReference type="ARBA" id="ARBA00023065"/>
    </source>
</evidence>
<dbReference type="GO" id="GO:0043682">
    <property type="term" value="F:P-type divalent copper transporter activity"/>
    <property type="evidence" value="ECO:0007669"/>
    <property type="project" value="TreeGrafter"/>
</dbReference>
<dbReference type="InterPro" id="IPR001757">
    <property type="entry name" value="P_typ_ATPase"/>
</dbReference>
<feature type="transmembrane region" description="Helical" evidence="15">
    <location>
        <begin position="274"/>
        <end position="292"/>
    </location>
</feature>
<dbReference type="Gene3D" id="3.40.1110.10">
    <property type="entry name" value="Calcium-transporting ATPase, cytoplasmic domain N"/>
    <property type="match status" value="1"/>
</dbReference>
<dbReference type="InterPro" id="IPR023214">
    <property type="entry name" value="HAD_sf"/>
</dbReference>
<proteinExistence type="inferred from homology"/>
<evidence type="ECO:0000256" key="3">
    <source>
        <dbReference type="ARBA" id="ARBA00022448"/>
    </source>
</evidence>
<gene>
    <name evidence="17" type="primary">cadA</name>
    <name evidence="17" type="ORF">DRW07_07725</name>
</gene>
<dbReference type="EMBL" id="RPOK01000002">
    <property type="protein sequence ID" value="RPJ67403.1"/>
    <property type="molecule type" value="Genomic_DNA"/>
</dbReference>
<dbReference type="InterPro" id="IPR036163">
    <property type="entry name" value="HMA_dom_sf"/>
</dbReference>
<feature type="transmembrane region" description="Helical" evidence="15">
    <location>
        <begin position="213"/>
        <end position="238"/>
    </location>
</feature>
<keyword evidence="5" id="KW-0597">Phosphoprotein</keyword>
<dbReference type="NCBIfam" id="TIGR01511">
    <property type="entry name" value="ATPase-IB1_Cu"/>
    <property type="match status" value="1"/>
</dbReference>
<evidence type="ECO:0000256" key="6">
    <source>
        <dbReference type="ARBA" id="ARBA00022692"/>
    </source>
</evidence>
<dbReference type="Proteomes" id="UP000275281">
    <property type="component" value="Unassembled WGS sequence"/>
</dbReference>
<sequence>MSNHENCYHCGLPNDPQQEFFTTILGQPRQLCCPGCHAVATAIVENGLESYYQFRTEPAEKGDDALDITLAKLAIYDQPELQEEFVYDEGKHKQIQLTIEGITCAACGWLIEKQLIKQAGIKQVAVNVAERRAVVTWESATISLSKILLTIKRIGYHAMPFQPDQHEQSFINEHKRYLKKVGLAGIMTMQVMMLMTGLYFDLFGNIGHETRQYFYWIALVLTTPVVFYSGSVFYLGAFKALAAKTVNMDVPVTIAVLGTYLAGIKSVLLEEGEVYFESICMFVFLLLLSRFLEHRARQKAAQVSANLMQHIPVTANQLDEKGNLTTQLAKSLSVGDKVLVKAGETVPIDGIIERGESRIDESMLTGEFAPVAKVAGDGVYGGTINQNGVLEVRVTATLKNALVNQIIRLQTSALINKPKIAQTADRFSKIFVSIVLVLSALTFGFWSYLGSEQAFWIMIAVLIATCPCALGLATPSALTCAMANLNSHGILIKRADALEQLTKIDTIALDKTGTLTKGAFSIEKQVFAPEIHESTALGIAHALETASEHPIASAFLSNTDFTARNVKVEPGKGLMGHVDGEVFYIGSPQWFAEVTGHTLVVLPLSPNVILFNEHQWLAAFVVSDELKEGTDTVIDELRARYAMCLLSGDTQKQVDKVARALNIQNAMGEMTPESKMAYMQDAQRDGSRVLMMGDGINDAPVLAQADVSVAVGNATDVARSAADVIFLNAELQGVQRVIGIAELTARKIKQNMAWALGYNVSILPFAVSGILHPWMAMVGMSLSSIIVVANSARLLKKDLL</sequence>
<keyword evidence="11" id="KW-1278">Translocase</keyword>
<dbReference type="SUPFAM" id="SSF81653">
    <property type="entry name" value="Calcium ATPase, transduction domain A"/>
    <property type="match status" value="1"/>
</dbReference>
<keyword evidence="8 15" id="KW-0547">Nucleotide-binding</keyword>
<evidence type="ECO:0000256" key="12">
    <source>
        <dbReference type="ARBA" id="ARBA00022989"/>
    </source>
</evidence>
<comment type="similarity">
    <text evidence="2 15">Belongs to the cation transport ATPase (P-type) (TC 3.A.3) family. Type IB subfamily.</text>
</comment>
<feature type="transmembrane region" description="Helical" evidence="15">
    <location>
        <begin position="181"/>
        <end position="201"/>
    </location>
</feature>
<protein>
    <submittedName>
        <fullName evidence="17">Cadmium-translocating P-type ATPase</fullName>
        <ecNumber evidence="17">3.6.3.3</ecNumber>
    </submittedName>
</protein>
<dbReference type="SUPFAM" id="SSF81665">
    <property type="entry name" value="Calcium ATPase, transmembrane domain M"/>
    <property type="match status" value="1"/>
</dbReference>
<dbReference type="InterPro" id="IPR023298">
    <property type="entry name" value="ATPase_P-typ_TM_dom_sf"/>
</dbReference>
<dbReference type="GO" id="GO:0005507">
    <property type="term" value="F:copper ion binding"/>
    <property type="evidence" value="ECO:0007669"/>
    <property type="project" value="TreeGrafter"/>
</dbReference>
<dbReference type="RefSeq" id="WP_124027303.1">
    <property type="nucleotide sequence ID" value="NZ_JBHRSN010000015.1"/>
</dbReference>
<dbReference type="GO" id="GO:0016887">
    <property type="term" value="F:ATP hydrolysis activity"/>
    <property type="evidence" value="ECO:0007669"/>
    <property type="project" value="InterPro"/>
</dbReference>
<evidence type="ECO:0000256" key="9">
    <source>
        <dbReference type="ARBA" id="ARBA00022840"/>
    </source>
</evidence>
<dbReference type="InterPro" id="IPR023299">
    <property type="entry name" value="ATPase_P-typ_cyto_dom_N"/>
</dbReference>
<keyword evidence="18" id="KW-1185">Reference proteome</keyword>
<keyword evidence="4 15" id="KW-1003">Cell membrane</keyword>
<keyword evidence="3" id="KW-0813">Transport</keyword>
<dbReference type="Gene3D" id="3.30.70.100">
    <property type="match status" value="1"/>
</dbReference>
<comment type="caution">
    <text evidence="17">The sequence shown here is derived from an EMBL/GenBank/DDBJ whole genome shotgun (WGS) entry which is preliminary data.</text>
</comment>
<dbReference type="InterPro" id="IPR021993">
    <property type="entry name" value="ATPase-cat-bd"/>
</dbReference>
<dbReference type="PANTHER" id="PTHR43520">
    <property type="entry name" value="ATP7, ISOFORM B"/>
    <property type="match status" value="1"/>
</dbReference>
<dbReference type="InterPro" id="IPR027256">
    <property type="entry name" value="P-typ_ATPase_IB"/>
</dbReference>
<dbReference type="Pfam" id="PF00403">
    <property type="entry name" value="HMA"/>
    <property type="match status" value="1"/>
</dbReference>
<evidence type="ECO:0000256" key="4">
    <source>
        <dbReference type="ARBA" id="ARBA00022475"/>
    </source>
</evidence>
<dbReference type="GO" id="GO:0005524">
    <property type="term" value="F:ATP binding"/>
    <property type="evidence" value="ECO:0007669"/>
    <property type="project" value="UniProtKB-UniRule"/>
</dbReference>
<dbReference type="FunFam" id="3.30.70.100:FF:000005">
    <property type="entry name" value="Copper-exporting P-type ATPase A"/>
    <property type="match status" value="1"/>
</dbReference>
<evidence type="ECO:0000313" key="18">
    <source>
        <dbReference type="Proteomes" id="UP000275281"/>
    </source>
</evidence>
<reference evidence="17 18" key="1">
    <citation type="submission" date="2018-11" db="EMBL/GenBank/DDBJ databases">
        <authorList>
            <person name="Ye M.-Q."/>
            <person name="Du Z.-J."/>
        </authorList>
    </citation>
    <scope>NUCLEOTIDE SEQUENCE [LARGE SCALE GENOMIC DNA]</scope>
    <source>
        <strain evidence="17 18">U0105</strain>
    </source>
</reference>
<dbReference type="InterPro" id="IPR008250">
    <property type="entry name" value="ATPase_P-typ_transduc_dom_A_sf"/>
</dbReference>
<dbReference type="InterPro" id="IPR006121">
    <property type="entry name" value="HMA_dom"/>
</dbReference>
<keyword evidence="12 15" id="KW-1133">Transmembrane helix</keyword>
<dbReference type="CDD" id="cd00371">
    <property type="entry name" value="HMA"/>
    <property type="match status" value="1"/>
</dbReference>
<name>A0A3N5Y2V7_9ALTE</name>
<feature type="domain" description="HMA" evidence="16">
    <location>
        <begin position="93"/>
        <end position="159"/>
    </location>
</feature>
<evidence type="ECO:0000256" key="2">
    <source>
        <dbReference type="ARBA" id="ARBA00006024"/>
    </source>
</evidence>
<evidence type="ECO:0000256" key="11">
    <source>
        <dbReference type="ARBA" id="ARBA00022967"/>
    </source>
</evidence>
<dbReference type="PRINTS" id="PR00119">
    <property type="entry name" value="CATATPASE"/>
</dbReference>
<feature type="transmembrane region" description="Helical" evidence="15">
    <location>
        <begin position="752"/>
        <end position="771"/>
    </location>
</feature>
<evidence type="ECO:0000256" key="10">
    <source>
        <dbReference type="ARBA" id="ARBA00022842"/>
    </source>
</evidence>
<keyword evidence="17" id="KW-0378">Hydrolase</keyword>
<dbReference type="Pfam" id="PF12156">
    <property type="entry name" value="ATPase-cat_bd"/>
    <property type="match status" value="1"/>
</dbReference>
<dbReference type="InterPro" id="IPR017969">
    <property type="entry name" value="Heavy-metal-associated_CS"/>
</dbReference>
<dbReference type="PROSITE" id="PS50846">
    <property type="entry name" value="HMA_2"/>
    <property type="match status" value="1"/>
</dbReference>
<dbReference type="Gene3D" id="2.70.150.10">
    <property type="entry name" value="Calcium-transporting ATPase, cytoplasmic transduction domain A"/>
    <property type="match status" value="1"/>
</dbReference>
<dbReference type="SUPFAM" id="SSF55008">
    <property type="entry name" value="HMA, heavy metal-associated domain"/>
    <property type="match status" value="1"/>
</dbReference>
<dbReference type="PROSITE" id="PS01047">
    <property type="entry name" value="HMA_1"/>
    <property type="match status" value="1"/>
</dbReference>
<dbReference type="NCBIfam" id="TIGR01494">
    <property type="entry name" value="ATPase_P-type"/>
    <property type="match status" value="1"/>
</dbReference>
<dbReference type="CDD" id="cd02079">
    <property type="entry name" value="P-type_ATPase_HM"/>
    <property type="match status" value="1"/>
</dbReference>
<dbReference type="GO" id="GO:0005886">
    <property type="term" value="C:plasma membrane"/>
    <property type="evidence" value="ECO:0007669"/>
    <property type="project" value="UniProtKB-SubCell"/>
</dbReference>
<evidence type="ECO:0000256" key="14">
    <source>
        <dbReference type="ARBA" id="ARBA00023136"/>
    </source>
</evidence>
<evidence type="ECO:0000256" key="5">
    <source>
        <dbReference type="ARBA" id="ARBA00022553"/>
    </source>
</evidence>
<keyword evidence="13" id="KW-0406">Ion transport</keyword>
<organism evidence="17 18">
    <name type="scientific">Alteromonas sediminis</name>
    <dbReference type="NCBI Taxonomy" id="2259342"/>
    <lineage>
        <taxon>Bacteria</taxon>
        <taxon>Pseudomonadati</taxon>
        <taxon>Pseudomonadota</taxon>
        <taxon>Gammaproteobacteria</taxon>
        <taxon>Alteromonadales</taxon>
        <taxon>Alteromonadaceae</taxon>
        <taxon>Alteromonas/Salinimonas group</taxon>
        <taxon>Alteromonas</taxon>
    </lineage>
</organism>
<dbReference type="PRINTS" id="PR00943">
    <property type="entry name" value="CUATPASE"/>
</dbReference>
<evidence type="ECO:0000256" key="8">
    <source>
        <dbReference type="ARBA" id="ARBA00022741"/>
    </source>
</evidence>
<comment type="subcellular location">
    <subcellularLocation>
        <location evidence="1">Cell membrane</location>
        <topology evidence="1">Multi-pass membrane protein</topology>
    </subcellularLocation>
</comment>
<dbReference type="PANTHER" id="PTHR43520:SF5">
    <property type="entry name" value="CATION-TRANSPORTING P-TYPE ATPASE-RELATED"/>
    <property type="match status" value="1"/>
</dbReference>
<dbReference type="NCBIfam" id="TIGR01512">
    <property type="entry name" value="ATPase-IB2_Cd"/>
    <property type="match status" value="1"/>
</dbReference>
<keyword evidence="9 15" id="KW-0067">ATP-binding</keyword>
<dbReference type="NCBIfam" id="TIGR01525">
    <property type="entry name" value="ATPase-IB_hvy"/>
    <property type="match status" value="1"/>
</dbReference>
<keyword evidence="10" id="KW-0460">Magnesium</keyword>
<evidence type="ECO:0000256" key="15">
    <source>
        <dbReference type="RuleBase" id="RU362081"/>
    </source>
</evidence>
<evidence type="ECO:0000313" key="17">
    <source>
        <dbReference type="EMBL" id="RPJ67403.1"/>
    </source>
</evidence>
<feature type="transmembrane region" description="Helical" evidence="15">
    <location>
        <begin position="250"/>
        <end position="268"/>
    </location>
</feature>
<dbReference type="InterPro" id="IPR036412">
    <property type="entry name" value="HAD-like_sf"/>
</dbReference>
<dbReference type="Pfam" id="PF00702">
    <property type="entry name" value="Hydrolase"/>
    <property type="match status" value="1"/>
</dbReference>
<evidence type="ECO:0000256" key="1">
    <source>
        <dbReference type="ARBA" id="ARBA00004651"/>
    </source>
</evidence>
<dbReference type="Pfam" id="PF00122">
    <property type="entry name" value="E1-E2_ATPase"/>
    <property type="match status" value="1"/>
</dbReference>
<dbReference type="SUPFAM" id="SSF56784">
    <property type="entry name" value="HAD-like"/>
    <property type="match status" value="1"/>
</dbReference>
<dbReference type="GO" id="GO:0055070">
    <property type="term" value="P:copper ion homeostasis"/>
    <property type="evidence" value="ECO:0007669"/>
    <property type="project" value="TreeGrafter"/>
</dbReference>